<name>A0A7X5TSL4_9MICO</name>
<evidence type="ECO:0000313" key="2">
    <source>
        <dbReference type="Proteomes" id="UP000541033"/>
    </source>
</evidence>
<reference evidence="1 2" key="1">
    <citation type="submission" date="2020-02" db="EMBL/GenBank/DDBJ databases">
        <title>Sequencing the genomes of 1000 actinobacteria strains.</title>
        <authorList>
            <person name="Klenk H.-P."/>
        </authorList>
    </citation>
    <scope>NUCLEOTIDE SEQUENCE [LARGE SCALE GENOMIC DNA]</scope>
    <source>
        <strain evidence="1 2">DSM 27960</strain>
    </source>
</reference>
<evidence type="ECO:0000313" key="1">
    <source>
        <dbReference type="EMBL" id="NIH52554.1"/>
    </source>
</evidence>
<dbReference type="Proteomes" id="UP000541033">
    <property type="component" value="Unassembled WGS sequence"/>
</dbReference>
<accession>A0A7X5TSL4</accession>
<sequence length="192" mass="20317">MGYSAATTDPFESLRRQREAESIATREALSAGGTRSFQSVAKLSAQMAAMEEVILSIPHSVVGFGQGNNYALREGWNTVANVTILRPPGKNRLSIMAIGTGSATNVRELSFPTVVSRVIISGTAGMESSASTRPFSDRTMFVCDSSFGMDVSNPAASISVAFQIGWSAGYGDFPARSDSVAQLTAQATFTRT</sequence>
<proteinExistence type="predicted"/>
<dbReference type="AlphaFoldDB" id="A0A7X5TSL4"/>
<dbReference type="RefSeq" id="WP_167147270.1">
    <property type="nucleotide sequence ID" value="NZ_JAAMOX010000001.1"/>
</dbReference>
<keyword evidence="2" id="KW-1185">Reference proteome</keyword>
<gene>
    <name evidence="1" type="ORF">FHX76_000422</name>
</gene>
<comment type="caution">
    <text evidence="1">The sequence shown here is derived from an EMBL/GenBank/DDBJ whole genome shotgun (WGS) entry which is preliminary data.</text>
</comment>
<dbReference type="EMBL" id="JAAMOX010000001">
    <property type="protein sequence ID" value="NIH52554.1"/>
    <property type="molecule type" value="Genomic_DNA"/>
</dbReference>
<organism evidence="1 2">
    <name type="scientific">Lysinibacter cavernae</name>
    <dbReference type="NCBI Taxonomy" id="1640652"/>
    <lineage>
        <taxon>Bacteria</taxon>
        <taxon>Bacillati</taxon>
        <taxon>Actinomycetota</taxon>
        <taxon>Actinomycetes</taxon>
        <taxon>Micrococcales</taxon>
        <taxon>Microbacteriaceae</taxon>
        <taxon>Lysinibacter</taxon>
    </lineage>
</organism>
<protein>
    <submittedName>
        <fullName evidence="1">Uncharacterized protein</fullName>
    </submittedName>
</protein>